<dbReference type="SUPFAM" id="SSF53756">
    <property type="entry name" value="UDP-Glycosyltransferase/glycogen phosphorylase"/>
    <property type="match status" value="1"/>
</dbReference>
<evidence type="ECO:0000313" key="3">
    <source>
        <dbReference type="Proteomes" id="UP000281813"/>
    </source>
</evidence>
<dbReference type="GO" id="GO:0016757">
    <property type="term" value="F:glycosyltransferase activity"/>
    <property type="evidence" value="ECO:0007669"/>
    <property type="project" value="InterPro"/>
</dbReference>
<sequence>MQRLLYITPVNKNLVGIWKKIKMQVNYFEKKKISVDILDVKRDTNHRILNAILKRIPYVGIHRWSINFEDIKNTDYVYIRYEKSDYQFVKSLKTIKETNPKIKVLVEIPTYPYDNEGQISISNILIILKDRRNRRKMYKYVDRIITFSDDQFIFGIPTIRVSNAVNTQNITPKKIITSSMAINVIAVANFAFWHGYDRFIKGLYNYYNSDNRNKESIILHLVGIGNELEHYKSLVSKYKLEKKVIFYGKMEGRELDEIYDKCDIGLDALGRHRSKVYYNSTLKGKEYGAKGLPIISGVRTELDNHEDFKYYLRVPAEDSPIDMIKVIHFYNEIYNSIESKEEIINNIRNYTESNFDVNVVWEKVVNFLKNK</sequence>
<feature type="domain" description="Glycosyl transferase family 1" evidence="1">
    <location>
        <begin position="183"/>
        <end position="264"/>
    </location>
</feature>
<name>A0A494YSJ9_9BACI</name>
<proteinExistence type="predicted"/>
<dbReference type="AlphaFoldDB" id="A0A494YSJ9"/>
<accession>A0A494YSJ9</accession>
<dbReference type="RefSeq" id="WP_121134075.1">
    <property type="nucleotide sequence ID" value="NZ_JBHUFK010000040.1"/>
</dbReference>
<evidence type="ECO:0000313" key="2">
    <source>
        <dbReference type="EMBL" id="RKQ12959.1"/>
    </source>
</evidence>
<dbReference type="Gene3D" id="3.40.50.2000">
    <property type="entry name" value="Glycogen Phosphorylase B"/>
    <property type="match status" value="1"/>
</dbReference>
<evidence type="ECO:0000259" key="1">
    <source>
        <dbReference type="Pfam" id="PF00534"/>
    </source>
</evidence>
<organism evidence="2 3">
    <name type="scientific">Oceanobacillus bengalensis</name>
    <dbReference type="NCBI Taxonomy" id="1435466"/>
    <lineage>
        <taxon>Bacteria</taxon>
        <taxon>Bacillati</taxon>
        <taxon>Bacillota</taxon>
        <taxon>Bacilli</taxon>
        <taxon>Bacillales</taxon>
        <taxon>Bacillaceae</taxon>
        <taxon>Oceanobacillus</taxon>
    </lineage>
</organism>
<keyword evidence="2" id="KW-0808">Transferase</keyword>
<dbReference type="EMBL" id="RBZO01000037">
    <property type="protein sequence ID" value="RKQ12959.1"/>
    <property type="molecule type" value="Genomic_DNA"/>
</dbReference>
<comment type="caution">
    <text evidence="2">The sequence shown here is derived from an EMBL/GenBank/DDBJ whole genome shotgun (WGS) entry which is preliminary data.</text>
</comment>
<protein>
    <submittedName>
        <fullName evidence="2">Glycosyltransferase</fullName>
    </submittedName>
</protein>
<dbReference type="Pfam" id="PF00534">
    <property type="entry name" value="Glycos_transf_1"/>
    <property type="match status" value="1"/>
</dbReference>
<dbReference type="InterPro" id="IPR001296">
    <property type="entry name" value="Glyco_trans_1"/>
</dbReference>
<dbReference type="Proteomes" id="UP000281813">
    <property type="component" value="Unassembled WGS sequence"/>
</dbReference>
<dbReference type="OrthoDB" id="6385861at2"/>
<gene>
    <name evidence="2" type="ORF">D8M05_17340</name>
</gene>
<keyword evidence="3" id="KW-1185">Reference proteome</keyword>
<reference evidence="2 3" key="1">
    <citation type="journal article" date="2015" name="Antonie Van Leeuwenhoek">
        <title>Oceanobacillus bengalensis sp. nov., a bacterium isolated from seawater of the Bay of Bengal.</title>
        <authorList>
            <person name="Yongchang O."/>
            <person name="Xiang W."/>
            <person name="Wang G."/>
        </authorList>
    </citation>
    <scope>NUCLEOTIDE SEQUENCE [LARGE SCALE GENOMIC DNA]</scope>
    <source>
        <strain evidence="2 3">MCCC 1K00260</strain>
    </source>
</reference>